<sequence>MPRKSYWECHFSAIYGNDEIYDHVNLTPLHRIVLGLNSADLEAQLGLSAKDIDMVDSRGRTPIWWAAEQGDIAKLKILLRWGADCNKPDASLWMPLHAALAFGDDDCVEELLAYGAVVDAADIGGAQPIHNIFFSTQYRPRTIELLLRYGADPNAPDEDGTTPLCYAAAKAYQGNCSSSMQNALELIDLGADIEKACRSGYTPVLEALFCNNIELFDFFVSLNARLDRTIYSGQTILHLAAWYGTLEWWERLTQLAWGGRLATVDVYAGHNGHDTLDCMGKCRDEEFVGKRQPRDVEIAAFRELFEAVEGSVLGIAPQGTDEFGEDVLFEDAAGDLDSTGEWLNTSNDNEQEQAEKHEEVVAGTEVATEEVDSG</sequence>
<evidence type="ECO:0000256" key="3">
    <source>
        <dbReference type="PROSITE-ProRule" id="PRU00023"/>
    </source>
</evidence>
<proteinExistence type="predicted"/>
<dbReference type="PANTHER" id="PTHR24180:SF45">
    <property type="entry name" value="POLY [ADP-RIBOSE] POLYMERASE TANKYRASE"/>
    <property type="match status" value="1"/>
</dbReference>
<dbReference type="Pfam" id="PF12796">
    <property type="entry name" value="Ank_2"/>
    <property type="match status" value="2"/>
</dbReference>
<keyword evidence="1" id="KW-0677">Repeat</keyword>
<dbReference type="PROSITE" id="PS50088">
    <property type="entry name" value="ANK_REPEAT"/>
    <property type="match status" value="3"/>
</dbReference>
<dbReference type="PROSITE" id="PS50297">
    <property type="entry name" value="ANK_REP_REGION"/>
    <property type="match status" value="1"/>
</dbReference>
<feature type="repeat" description="ANK" evidence="3">
    <location>
        <begin position="124"/>
        <end position="158"/>
    </location>
</feature>
<dbReference type="SMART" id="SM00248">
    <property type="entry name" value="ANK"/>
    <property type="match status" value="5"/>
</dbReference>
<organism evidence="5 6">
    <name type="scientific">Lasiosphaeria miniovina</name>
    <dbReference type="NCBI Taxonomy" id="1954250"/>
    <lineage>
        <taxon>Eukaryota</taxon>
        <taxon>Fungi</taxon>
        <taxon>Dikarya</taxon>
        <taxon>Ascomycota</taxon>
        <taxon>Pezizomycotina</taxon>
        <taxon>Sordariomycetes</taxon>
        <taxon>Sordariomycetidae</taxon>
        <taxon>Sordariales</taxon>
        <taxon>Lasiosphaeriaceae</taxon>
        <taxon>Lasiosphaeria</taxon>
    </lineage>
</organism>
<keyword evidence="2 3" id="KW-0040">ANK repeat</keyword>
<protein>
    <submittedName>
        <fullName evidence="5">Ankyrin repeat-containing domain protein</fullName>
    </submittedName>
</protein>
<dbReference type="EMBL" id="JAUIRO010000004">
    <property type="protein sequence ID" value="KAK0717366.1"/>
    <property type="molecule type" value="Genomic_DNA"/>
</dbReference>
<name>A0AA40DY73_9PEZI</name>
<dbReference type="RefSeq" id="XP_060296159.1">
    <property type="nucleotide sequence ID" value="XM_060441940.1"/>
</dbReference>
<feature type="region of interest" description="Disordered" evidence="4">
    <location>
        <begin position="337"/>
        <end position="374"/>
    </location>
</feature>
<evidence type="ECO:0000313" key="6">
    <source>
        <dbReference type="Proteomes" id="UP001172101"/>
    </source>
</evidence>
<keyword evidence="6" id="KW-1185">Reference proteome</keyword>
<accession>A0AA40DY73</accession>
<evidence type="ECO:0000256" key="4">
    <source>
        <dbReference type="SAM" id="MobiDB-lite"/>
    </source>
</evidence>
<dbReference type="Proteomes" id="UP001172101">
    <property type="component" value="Unassembled WGS sequence"/>
</dbReference>
<dbReference type="PANTHER" id="PTHR24180">
    <property type="entry name" value="CYCLIN-DEPENDENT KINASE INHIBITOR 2C-RELATED"/>
    <property type="match status" value="1"/>
</dbReference>
<dbReference type="InterPro" id="IPR036770">
    <property type="entry name" value="Ankyrin_rpt-contain_sf"/>
</dbReference>
<dbReference type="SUPFAM" id="SSF48403">
    <property type="entry name" value="Ankyrin repeat"/>
    <property type="match status" value="1"/>
</dbReference>
<dbReference type="AlphaFoldDB" id="A0AA40DY73"/>
<dbReference type="InterPro" id="IPR002110">
    <property type="entry name" value="Ankyrin_rpt"/>
</dbReference>
<feature type="repeat" description="ANK" evidence="3">
    <location>
        <begin position="58"/>
        <end position="90"/>
    </location>
</feature>
<dbReference type="InterPro" id="IPR051637">
    <property type="entry name" value="Ank_repeat_dom-contain_49"/>
</dbReference>
<gene>
    <name evidence="5" type="ORF">B0T26DRAFT_709727</name>
</gene>
<dbReference type="GeneID" id="85325210"/>
<evidence type="ECO:0000256" key="1">
    <source>
        <dbReference type="ARBA" id="ARBA00022737"/>
    </source>
</evidence>
<feature type="repeat" description="ANK" evidence="3">
    <location>
        <begin position="95"/>
        <end position="123"/>
    </location>
</feature>
<evidence type="ECO:0000313" key="5">
    <source>
        <dbReference type="EMBL" id="KAK0717366.1"/>
    </source>
</evidence>
<reference evidence="5" key="1">
    <citation type="submission" date="2023-06" db="EMBL/GenBank/DDBJ databases">
        <title>Genome-scale phylogeny and comparative genomics of the fungal order Sordariales.</title>
        <authorList>
            <consortium name="Lawrence Berkeley National Laboratory"/>
            <person name="Hensen N."/>
            <person name="Bonometti L."/>
            <person name="Westerberg I."/>
            <person name="Brannstrom I.O."/>
            <person name="Guillou S."/>
            <person name="Cros-Aarteil S."/>
            <person name="Calhoun S."/>
            <person name="Haridas S."/>
            <person name="Kuo A."/>
            <person name="Mondo S."/>
            <person name="Pangilinan J."/>
            <person name="Riley R."/>
            <person name="LaButti K."/>
            <person name="Andreopoulos B."/>
            <person name="Lipzen A."/>
            <person name="Chen C."/>
            <person name="Yanf M."/>
            <person name="Daum C."/>
            <person name="Ng V."/>
            <person name="Clum A."/>
            <person name="Steindorff A."/>
            <person name="Ohm R."/>
            <person name="Martin F."/>
            <person name="Silar P."/>
            <person name="Natvig D."/>
            <person name="Lalanne C."/>
            <person name="Gautier V."/>
            <person name="Ament-velasquez S.L."/>
            <person name="Kruys A."/>
            <person name="Hutchinson M.I."/>
            <person name="Powell A.J."/>
            <person name="Barry K."/>
            <person name="Miller A.N."/>
            <person name="Grigoriev I.V."/>
            <person name="Debuchy R."/>
            <person name="Gladieux P."/>
            <person name="Thoren M.H."/>
            <person name="Johannesson H."/>
        </authorList>
    </citation>
    <scope>NUCLEOTIDE SEQUENCE</scope>
    <source>
        <strain evidence="5">SMH2392-1A</strain>
    </source>
</reference>
<comment type="caution">
    <text evidence="5">The sequence shown here is derived from an EMBL/GenBank/DDBJ whole genome shotgun (WGS) entry which is preliminary data.</text>
</comment>
<evidence type="ECO:0000256" key="2">
    <source>
        <dbReference type="ARBA" id="ARBA00023043"/>
    </source>
</evidence>
<dbReference type="Gene3D" id="1.25.40.20">
    <property type="entry name" value="Ankyrin repeat-containing domain"/>
    <property type="match status" value="1"/>
</dbReference>